<comment type="caution">
    <text evidence="1">The sequence shown here is derived from an EMBL/GenBank/DDBJ whole genome shotgun (WGS) entry which is preliminary data.</text>
</comment>
<name>A0ACB7TNW2_HYAAI</name>
<protein>
    <submittedName>
        <fullName evidence="1">Uncharacterized protein</fullName>
    </submittedName>
</protein>
<organism evidence="1 2">
    <name type="scientific">Hyalomma asiaticum</name>
    <name type="common">Tick</name>
    <dbReference type="NCBI Taxonomy" id="266040"/>
    <lineage>
        <taxon>Eukaryota</taxon>
        <taxon>Metazoa</taxon>
        <taxon>Ecdysozoa</taxon>
        <taxon>Arthropoda</taxon>
        <taxon>Chelicerata</taxon>
        <taxon>Arachnida</taxon>
        <taxon>Acari</taxon>
        <taxon>Parasitiformes</taxon>
        <taxon>Ixodida</taxon>
        <taxon>Ixodoidea</taxon>
        <taxon>Ixodidae</taxon>
        <taxon>Hyalomminae</taxon>
        <taxon>Hyalomma</taxon>
    </lineage>
</organism>
<dbReference type="EMBL" id="CM023481">
    <property type="protein sequence ID" value="KAH6948495.1"/>
    <property type="molecule type" value="Genomic_DNA"/>
</dbReference>
<proteinExistence type="predicted"/>
<keyword evidence="2" id="KW-1185">Reference proteome</keyword>
<sequence length="762" mass="83923">MNRACADFEQCSQGTAVTASAPRFTEQALFADPVRPQSRQEGVSGALLQRLHRMRELELLMKQLKTIEETTLAQMDAAAERTCAKAEEWYQNILRTVPEADKACSKPADVPEDHAGARLLVIRPQFDIRVRSDNARKPRPGETLVSLRGSPVMFEEPEDPESNQERILGCEPSSEDSSINSNSSSRLLLVAQVSFQMERYYAQGLQQPIFQYVPRPRQRPPVQPRRQGPGILKYPFGYCDAPKTHSVKTLRFEMDQIPEPAEPQSDVPEPSENKSGGTTTVRSSISSANTTDVEDDEASGHRTGEEVRTPSSLASTAESVDLTVSSGKSSSATSGRSEQLGTESDIASSSARTSVTSVSSRPIPKDIKRYFRRHARRLSETTNTQASTSVGTGDDQRHAQSRQDSEEATSRRYALLTALTVVSTLLLAGISAELYNALLRGPKERTPLMLLENTIAGAPPEPEGEAMPVVPPRVVYRGGRRYGHVTPEKEWGAHRAEDEVRTTESSVYTPEGNAVEEHMPASTAITADQGDKPGTERADVNEIIGGWDDGKEPLWAAFKSHNGSACDAPSFTYCQRPRHEFFYESAIGTCVSTATHRLGVCTRGTNRFSSKRSCLKECVAKKRPSEQCSHPPLFMECDRGDVLSTLWHFDGRSCKNWNFTSGLCPAHGDDGAFFSREECLATCAGRYGRSRLCRVSSRPDHCHSDQLKFPFFVAAGKGKKRPLYCLNVSSTNYGGHRCLVGANRFFSMKACLKTCASNRSDT</sequence>
<evidence type="ECO:0000313" key="2">
    <source>
        <dbReference type="Proteomes" id="UP000821845"/>
    </source>
</evidence>
<accession>A0ACB7TNW2</accession>
<reference evidence="1" key="1">
    <citation type="submission" date="2020-05" db="EMBL/GenBank/DDBJ databases">
        <title>Large-scale comparative analyses of tick genomes elucidate their genetic diversity and vector capacities.</title>
        <authorList>
            <person name="Jia N."/>
            <person name="Wang J."/>
            <person name="Shi W."/>
            <person name="Du L."/>
            <person name="Sun Y."/>
            <person name="Zhan W."/>
            <person name="Jiang J."/>
            <person name="Wang Q."/>
            <person name="Zhang B."/>
            <person name="Ji P."/>
            <person name="Sakyi L.B."/>
            <person name="Cui X."/>
            <person name="Yuan T."/>
            <person name="Jiang B."/>
            <person name="Yang W."/>
            <person name="Lam T.T.-Y."/>
            <person name="Chang Q."/>
            <person name="Ding S."/>
            <person name="Wang X."/>
            <person name="Zhu J."/>
            <person name="Ruan X."/>
            <person name="Zhao L."/>
            <person name="Wei J."/>
            <person name="Que T."/>
            <person name="Du C."/>
            <person name="Cheng J."/>
            <person name="Dai P."/>
            <person name="Han X."/>
            <person name="Huang E."/>
            <person name="Gao Y."/>
            <person name="Liu J."/>
            <person name="Shao H."/>
            <person name="Ye R."/>
            <person name="Li L."/>
            <person name="Wei W."/>
            <person name="Wang X."/>
            <person name="Wang C."/>
            <person name="Yang T."/>
            <person name="Huo Q."/>
            <person name="Li W."/>
            <person name="Guo W."/>
            <person name="Chen H."/>
            <person name="Zhou L."/>
            <person name="Ni X."/>
            <person name="Tian J."/>
            <person name="Zhou Y."/>
            <person name="Sheng Y."/>
            <person name="Liu T."/>
            <person name="Pan Y."/>
            <person name="Xia L."/>
            <person name="Li J."/>
            <person name="Zhao F."/>
            <person name="Cao W."/>
        </authorList>
    </citation>
    <scope>NUCLEOTIDE SEQUENCE</scope>
    <source>
        <strain evidence="1">Hyas-2018</strain>
    </source>
</reference>
<gene>
    <name evidence="1" type="ORF">HPB50_024896</name>
</gene>
<dbReference type="Proteomes" id="UP000821845">
    <property type="component" value="Chromosome 1"/>
</dbReference>
<evidence type="ECO:0000313" key="1">
    <source>
        <dbReference type="EMBL" id="KAH6948495.1"/>
    </source>
</evidence>